<feature type="transmembrane region" description="Helical" evidence="11">
    <location>
        <begin position="195"/>
        <end position="222"/>
    </location>
</feature>
<dbReference type="InterPro" id="IPR020846">
    <property type="entry name" value="MFS_dom"/>
</dbReference>
<evidence type="ECO:0000259" key="12">
    <source>
        <dbReference type="PROSITE" id="PS50850"/>
    </source>
</evidence>
<dbReference type="GO" id="GO:0015347">
    <property type="term" value="F:sodium-independent organic anion transmembrane transporter activity"/>
    <property type="evidence" value="ECO:0007669"/>
    <property type="project" value="TreeGrafter"/>
</dbReference>
<reference evidence="14 15" key="1">
    <citation type="submission" date="2018-11" db="EMBL/GenBank/DDBJ databases">
        <title>Haplotype-resolved cattle genomes.</title>
        <authorList>
            <person name="Low W.Y."/>
            <person name="Tearle R."/>
            <person name="Bickhart D.M."/>
            <person name="Rosen B.D."/>
            <person name="Koren S."/>
            <person name="Rhie A."/>
            <person name="Hiendleder S."/>
            <person name="Phillippy A.M."/>
            <person name="Smith T.P.L."/>
            <person name="Williams J.L."/>
        </authorList>
    </citation>
    <scope>NUCLEOTIDE SEQUENCE [LARGE SCALE GENOMIC DNA]</scope>
</reference>
<dbReference type="GO" id="GO:0016323">
    <property type="term" value="C:basolateral plasma membrane"/>
    <property type="evidence" value="ECO:0007669"/>
    <property type="project" value="TreeGrafter"/>
</dbReference>
<dbReference type="FunFam" id="1.20.1250.20:FF:000210">
    <property type="entry name" value="Solute carrier organic anion transporter family member"/>
    <property type="match status" value="1"/>
</dbReference>
<protein>
    <recommendedName>
        <fullName evidence="11">Solute carrier organic anion transporter family member</fullName>
    </recommendedName>
</protein>
<feature type="transmembrane region" description="Helical" evidence="11">
    <location>
        <begin position="597"/>
        <end position="620"/>
    </location>
</feature>
<dbReference type="AlphaFoldDB" id="A0A4W2F9W7"/>
<keyword evidence="8 11" id="KW-0472">Membrane</keyword>
<evidence type="ECO:0000256" key="1">
    <source>
        <dbReference type="ARBA" id="ARBA00004651"/>
    </source>
</evidence>
<evidence type="ECO:0000256" key="5">
    <source>
        <dbReference type="ARBA" id="ARBA00022692"/>
    </source>
</evidence>
<comment type="caution">
    <text evidence="11">Lacks conserved residue(s) required for the propagation of feature annotation.</text>
</comment>
<feature type="transmembrane region" description="Helical" evidence="11">
    <location>
        <begin position="509"/>
        <end position="533"/>
    </location>
</feature>
<feature type="domain" description="Major facilitator superfamily (MFS) profile" evidence="12">
    <location>
        <begin position="22"/>
        <end position="625"/>
    </location>
</feature>
<feature type="transmembrane region" description="Helical" evidence="11">
    <location>
        <begin position="21"/>
        <end position="40"/>
    </location>
</feature>
<dbReference type="Pfam" id="PF07648">
    <property type="entry name" value="Kazal_2"/>
    <property type="match status" value="1"/>
</dbReference>
<dbReference type="GeneTree" id="ENSGT01150000286901"/>
<dbReference type="InterPro" id="IPR036058">
    <property type="entry name" value="Kazal_dom_sf"/>
</dbReference>
<feature type="transmembrane region" description="Helical" evidence="11">
    <location>
        <begin position="242"/>
        <end position="266"/>
    </location>
</feature>
<comment type="similarity">
    <text evidence="2 11">Belongs to the organo anion transporter (TC 2.A.60) family.</text>
</comment>
<proteinExistence type="inferred from homology"/>
<dbReference type="Gene3D" id="1.20.1250.20">
    <property type="entry name" value="MFS general substrate transporter like domains"/>
    <property type="match status" value="1"/>
</dbReference>
<evidence type="ECO:0000313" key="14">
    <source>
        <dbReference type="Ensembl" id="ENSBIXP00005002057.1"/>
    </source>
</evidence>
<evidence type="ECO:0000259" key="13">
    <source>
        <dbReference type="PROSITE" id="PS51465"/>
    </source>
</evidence>
<sequence>MGETEERIETHRIRCLSKLKMFLLAITCAFVSKTLSGSYMNSMITQIERQFNIPTSLVGFINGSFEIGNLLLIIFVSYFGTKLHRPIMIGVGCVVMGLGCFLQSLPHFLMGRYEYESTVSVSGNLSSNSFLCMENGTQIFKPTKDPSECVKEVKSLMWVYVLVGNIIRGIGETPIMPLGISYIEDFAKFENSPLYIGLIKTGGIIGPLIGLSLASFCANVYVDTESVNTDDLTITPSDTRWVGAWWIGFLICAGVNVLTAIPFFFLPKTLPKEGLEDNAEIIKNDKEKQEDIKKKRDAITKDFLPFMKSLLCNPIYMLFILISVLQFNAFVSMVSFMPKYMEQHYGKSASEAIFLLGIYNFPPICIGYIVGGLFMKKFKITAVQAAHIGCWLSFTEYLLHFLCFFMICDSSSVAGLTTSYEGIHQNLHVKNFLADCNMDCNCPTKVWDPVCGNNGLSYTSACLAGCEISSGTGRKMVFQNCSCIQTPGNSSAVLGLCDKGKDCSMMLQYFLILSVFSSFIFSLSAIPGYMVLLRCVKPEEKSLGVGLHAFCTRVLAGIPAPIYFGALVDSTCLHWGTLKCGESGACRIYDSNSFRYIYLGIPAALRGSSYIPAFLILFILRNHSRNDSFKIDYEILSLKDRNGMDLTEAEDIEKRWQEYIEELYKKDLHDPDNHDGVITNLEPDILECEVKWALGSISTNKASGSEGISVELLQILKDDAVKMLHSICQQIWKTQQRPQDWKRSVFIPIPKKGNTKECSNYHTIALISHASKVMLKILQARFQQYVNRELSDVQAGFRKGRATGWEDLGE</sequence>
<accession>A0A4W2F9W7</accession>
<evidence type="ECO:0000256" key="10">
    <source>
        <dbReference type="ARBA" id="ARBA00023180"/>
    </source>
</evidence>
<evidence type="ECO:0000256" key="3">
    <source>
        <dbReference type="ARBA" id="ARBA00022448"/>
    </source>
</evidence>
<dbReference type="SUPFAM" id="SSF100895">
    <property type="entry name" value="Kazal-type serine protease inhibitors"/>
    <property type="match status" value="1"/>
</dbReference>
<dbReference type="SUPFAM" id="SSF103473">
    <property type="entry name" value="MFS general substrate transporter"/>
    <property type="match status" value="1"/>
</dbReference>
<feature type="transmembrane region" description="Helical" evidence="11">
    <location>
        <begin position="60"/>
        <end position="80"/>
    </location>
</feature>
<gene>
    <name evidence="14" type="primary">SLCO1A2</name>
</gene>
<dbReference type="PROSITE" id="PS51465">
    <property type="entry name" value="KAZAL_2"/>
    <property type="match status" value="1"/>
</dbReference>
<dbReference type="NCBIfam" id="TIGR00805">
    <property type="entry name" value="oat"/>
    <property type="match status" value="1"/>
</dbReference>
<dbReference type="Pfam" id="PF03137">
    <property type="entry name" value="OATP"/>
    <property type="match status" value="1"/>
</dbReference>
<feature type="transmembrane region" description="Helical" evidence="11">
    <location>
        <begin position="315"/>
        <end position="337"/>
    </location>
</feature>
<feature type="transmembrane region" description="Helical" evidence="11">
    <location>
        <begin position="157"/>
        <end position="183"/>
    </location>
</feature>
<evidence type="ECO:0000256" key="9">
    <source>
        <dbReference type="ARBA" id="ARBA00023157"/>
    </source>
</evidence>
<evidence type="ECO:0000256" key="6">
    <source>
        <dbReference type="ARBA" id="ARBA00022989"/>
    </source>
</evidence>
<dbReference type="Proteomes" id="UP000429181">
    <property type="component" value="Chromosome 5"/>
</dbReference>
<evidence type="ECO:0000313" key="15">
    <source>
        <dbReference type="Proteomes" id="UP000429181"/>
    </source>
</evidence>
<keyword evidence="3 11" id="KW-0813">Transport</keyword>
<keyword evidence="4" id="KW-1003">Cell membrane</keyword>
<dbReference type="PANTHER" id="PTHR11388">
    <property type="entry name" value="ORGANIC ANION TRANSPORTER"/>
    <property type="match status" value="1"/>
</dbReference>
<evidence type="ECO:0000256" key="8">
    <source>
        <dbReference type="ARBA" id="ARBA00023136"/>
    </source>
</evidence>
<dbReference type="GO" id="GO:0006811">
    <property type="term" value="P:monoatomic ion transport"/>
    <property type="evidence" value="ECO:0007669"/>
    <property type="project" value="UniProtKB-KW"/>
</dbReference>
<keyword evidence="10" id="KW-0325">Glycoprotein</keyword>
<feature type="transmembrane region" description="Helical" evidence="11">
    <location>
        <begin position="87"/>
        <end position="105"/>
    </location>
</feature>
<keyword evidence="6 11" id="KW-1133">Transmembrane helix</keyword>
<organism evidence="14 15">
    <name type="scientific">Bos indicus x Bos taurus</name>
    <name type="common">Hybrid cattle</name>
    <dbReference type="NCBI Taxonomy" id="30522"/>
    <lineage>
        <taxon>Eukaryota</taxon>
        <taxon>Metazoa</taxon>
        <taxon>Chordata</taxon>
        <taxon>Craniata</taxon>
        <taxon>Vertebrata</taxon>
        <taxon>Euteleostomi</taxon>
        <taxon>Mammalia</taxon>
        <taxon>Eutheria</taxon>
        <taxon>Laurasiatheria</taxon>
        <taxon>Artiodactyla</taxon>
        <taxon>Ruminantia</taxon>
        <taxon>Pecora</taxon>
        <taxon>Bovidae</taxon>
        <taxon>Bovinae</taxon>
        <taxon>Bos</taxon>
    </lineage>
</organism>
<feature type="transmembrane region" description="Helical" evidence="11">
    <location>
        <begin position="352"/>
        <end position="374"/>
    </location>
</feature>
<comment type="subcellular location">
    <subcellularLocation>
        <location evidence="1 11">Cell membrane</location>
        <topology evidence="1 11">Multi-pass membrane protein</topology>
    </subcellularLocation>
</comment>
<dbReference type="GO" id="GO:0015125">
    <property type="term" value="F:bile acid transmembrane transporter activity"/>
    <property type="evidence" value="ECO:0007669"/>
    <property type="project" value="TreeGrafter"/>
</dbReference>
<evidence type="ECO:0000256" key="11">
    <source>
        <dbReference type="RuleBase" id="RU362056"/>
    </source>
</evidence>
<keyword evidence="7 11" id="KW-0406">Ion transport</keyword>
<dbReference type="InterPro" id="IPR036259">
    <property type="entry name" value="MFS_trans_sf"/>
</dbReference>
<evidence type="ECO:0000256" key="2">
    <source>
        <dbReference type="ARBA" id="ARBA00009657"/>
    </source>
</evidence>
<name>A0A4W2F9W7_BOBOX</name>
<dbReference type="GO" id="GO:0043252">
    <property type="term" value="P:sodium-independent organic anion transport"/>
    <property type="evidence" value="ECO:0007669"/>
    <property type="project" value="TreeGrafter"/>
</dbReference>
<reference evidence="14" key="2">
    <citation type="submission" date="2025-08" db="UniProtKB">
        <authorList>
            <consortium name="Ensembl"/>
        </authorList>
    </citation>
    <scope>IDENTIFICATION</scope>
</reference>
<evidence type="ECO:0000256" key="7">
    <source>
        <dbReference type="ARBA" id="ARBA00023065"/>
    </source>
</evidence>
<dbReference type="Ensembl" id="ENSBIXT00005013007.1">
    <property type="protein sequence ID" value="ENSBIXP00005002057.1"/>
    <property type="gene ID" value="ENSBIXG00005008465.1"/>
</dbReference>
<keyword evidence="5 11" id="KW-0812">Transmembrane</keyword>
<dbReference type="InterPro" id="IPR002350">
    <property type="entry name" value="Kazal_dom"/>
</dbReference>
<dbReference type="PANTHER" id="PTHR11388:SF16">
    <property type="entry name" value="SOLUTE CARRIER ORGANIC ANION TRANSPORTER FAMILY MEMBER 1A2"/>
    <property type="match status" value="1"/>
</dbReference>
<dbReference type="PROSITE" id="PS50850">
    <property type="entry name" value="MFS"/>
    <property type="match status" value="1"/>
</dbReference>
<feature type="domain" description="Kazal-like" evidence="13">
    <location>
        <begin position="430"/>
        <end position="485"/>
    </location>
</feature>
<evidence type="ECO:0000256" key="4">
    <source>
        <dbReference type="ARBA" id="ARBA00022475"/>
    </source>
</evidence>
<keyword evidence="9" id="KW-1015">Disulfide bond</keyword>
<feature type="transmembrane region" description="Helical" evidence="11">
    <location>
        <begin position="545"/>
        <end position="566"/>
    </location>
</feature>
<dbReference type="InterPro" id="IPR004156">
    <property type="entry name" value="OATP"/>
</dbReference>